<comment type="caution">
    <text evidence="6">The sequence shown here is derived from an EMBL/GenBank/DDBJ whole genome shotgun (WGS) entry which is preliminary data.</text>
</comment>
<evidence type="ECO:0000256" key="3">
    <source>
        <dbReference type="ARBA" id="ARBA00023125"/>
    </source>
</evidence>
<dbReference type="GO" id="GO:0000976">
    <property type="term" value="F:transcription cis-regulatory region binding"/>
    <property type="evidence" value="ECO:0007669"/>
    <property type="project" value="TreeGrafter"/>
</dbReference>
<dbReference type="SUPFAM" id="SSF47413">
    <property type="entry name" value="lambda repressor-like DNA-binding domains"/>
    <property type="match status" value="1"/>
</dbReference>
<dbReference type="Gene3D" id="3.40.50.2300">
    <property type="match status" value="2"/>
</dbReference>
<dbReference type="Pfam" id="PF00532">
    <property type="entry name" value="Peripla_BP_1"/>
    <property type="match status" value="1"/>
</dbReference>
<dbReference type="PRINTS" id="PR00036">
    <property type="entry name" value="HTHLACI"/>
</dbReference>
<keyword evidence="3" id="KW-0238">DNA-binding</keyword>
<dbReference type="InterPro" id="IPR010982">
    <property type="entry name" value="Lambda_DNA-bd_dom_sf"/>
</dbReference>
<sequence length="335" mass="36861">MVSIKDVAKLAGVSIATVSRTINNKDRVNKETRERVRQAIEKTGFSPNTLAQNFRRGRTNFVMVVLPSIGDPFFAGVVKGIQSIAQQKGYNVLFCESKMNSDEFTSLLVSRQADGLILLATVPPSGIEVLNRERHRTLPIVVACEAIQPEVRHLPSVHIDNVAAAKEATRFLISHGHERIAFISGTNTSLLTKDREAGYRAAMKAAKLPVQDSWVLEGKLTIEGAVKATRSLLHLSMRPTAILCANDDMAIGALHEIRSTGLTVPDDISVIGFDDIRYSQAVFPPLTTVRQPAEEIGEKAMYRISHAIEEGITLTSEPELVPHELVIRRTVARRN</sequence>
<dbReference type="PROSITE" id="PS50932">
    <property type="entry name" value="HTH_LACI_2"/>
    <property type="match status" value="1"/>
</dbReference>
<reference evidence="6 7" key="1">
    <citation type="submission" date="2020-08" db="EMBL/GenBank/DDBJ databases">
        <title>Genomic Encyclopedia of Type Strains, Phase IV (KMG-IV): sequencing the most valuable type-strain genomes for metagenomic binning, comparative biology and taxonomic classification.</title>
        <authorList>
            <person name="Goeker M."/>
        </authorList>
    </citation>
    <scope>NUCLEOTIDE SEQUENCE [LARGE SCALE GENOMIC DNA]</scope>
    <source>
        <strain evidence="6 7">DSM 26723</strain>
    </source>
</reference>
<dbReference type="PANTHER" id="PTHR30146:SF151">
    <property type="entry name" value="HTH-TYPE TRANSCRIPTIONAL REPRESSOR CYTR"/>
    <property type="match status" value="1"/>
</dbReference>
<keyword evidence="1" id="KW-0678">Repressor</keyword>
<dbReference type="SMART" id="SM00354">
    <property type="entry name" value="HTH_LACI"/>
    <property type="match status" value="1"/>
</dbReference>
<evidence type="ECO:0000256" key="4">
    <source>
        <dbReference type="ARBA" id="ARBA00023163"/>
    </source>
</evidence>
<keyword evidence="7" id="KW-1185">Reference proteome</keyword>
<organism evidence="6 7">
    <name type="scientific">Povalibacter uvarum</name>
    <dbReference type="NCBI Taxonomy" id="732238"/>
    <lineage>
        <taxon>Bacteria</taxon>
        <taxon>Pseudomonadati</taxon>
        <taxon>Pseudomonadota</taxon>
        <taxon>Gammaproteobacteria</taxon>
        <taxon>Steroidobacterales</taxon>
        <taxon>Steroidobacteraceae</taxon>
        <taxon>Povalibacter</taxon>
    </lineage>
</organism>
<dbReference type="SUPFAM" id="SSF53822">
    <property type="entry name" value="Periplasmic binding protein-like I"/>
    <property type="match status" value="1"/>
</dbReference>
<dbReference type="InterPro" id="IPR028082">
    <property type="entry name" value="Peripla_BP_I"/>
</dbReference>
<name>A0A841HMC8_9GAMM</name>
<keyword evidence="4" id="KW-0804">Transcription</keyword>
<dbReference type="Gene3D" id="1.10.260.40">
    <property type="entry name" value="lambda repressor-like DNA-binding domains"/>
    <property type="match status" value="1"/>
</dbReference>
<accession>A0A841HMC8</accession>
<dbReference type="InterPro" id="IPR001761">
    <property type="entry name" value="Peripla_BP/Lac1_sug-bd_dom"/>
</dbReference>
<feature type="domain" description="HTH lacI-type" evidence="5">
    <location>
        <begin position="2"/>
        <end position="56"/>
    </location>
</feature>
<evidence type="ECO:0000313" key="7">
    <source>
        <dbReference type="Proteomes" id="UP000588068"/>
    </source>
</evidence>
<dbReference type="PANTHER" id="PTHR30146">
    <property type="entry name" value="LACI-RELATED TRANSCRIPTIONAL REPRESSOR"/>
    <property type="match status" value="1"/>
</dbReference>
<dbReference type="CDD" id="cd01392">
    <property type="entry name" value="HTH_LacI"/>
    <property type="match status" value="1"/>
</dbReference>
<dbReference type="Pfam" id="PF00356">
    <property type="entry name" value="LacI"/>
    <property type="match status" value="1"/>
</dbReference>
<protein>
    <submittedName>
        <fullName evidence="6">LacI family repressor for deo operon, udp, cdd, tsx, nupC, and nupG</fullName>
    </submittedName>
</protein>
<evidence type="ECO:0000259" key="5">
    <source>
        <dbReference type="PROSITE" id="PS50932"/>
    </source>
</evidence>
<gene>
    <name evidence="6" type="ORF">HNQ60_002390</name>
</gene>
<proteinExistence type="predicted"/>
<dbReference type="RefSeq" id="WP_184331998.1">
    <property type="nucleotide sequence ID" value="NZ_JACHHZ010000003.1"/>
</dbReference>
<dbReference type="AlphaFoldDB" id="A0A841HMC8"/>
<dbReference type="Proteomes" id="UP000588068">
    <property type="component" value="Unassembled WGS sequence"/>
</dbReference>
<dbReference type="InterPro" id="IPR000843">
    <property type="entry name" value="HTH_LacI"/>
</dbReference>
<dbReference type="GO" id="GO:0003700">
    <property type="term" value="F:DNA-binding transcription factor activity"/>
    <property type="evidence" value="ECO:0007669"/>
    <property type="project" value="TreeGrafter"/>
</dbReference>
<evidence type="ECO:0000256" key="2">
    <source>
        <dbReference type="ARBA" id="ARBA00023015"/>
    </source>
</evidence>
<evidence type="ECO:0000313" key="6">
    <source>
        <dbReference type="EMBL" id="MBB6093509.1"/>
    </source>
</evidence>
<dbReference type="EMBL" id="JACHHZ010000003">
    <property type="protein sequence ID" value="MBB6093509.1"/>
    <property type="molecule type" value="Genomic_DNA"/>
</dbReference>
<keyword evidence="2" id="KW-0805">Transcription regulation</keyword>
<evidence type="ECO:0000256" key="1">
    <source>
        <dbReference type="ARBA" id="ARBA00022491"/>
    </source>
</evidence>
<dbReference type="CDD" id="cd06284">
    <property type="entry name" value="PBP1_LacI-like"/>
    <property type="match status" value="1"/>
</dbReference>